<evidence type="ECO:0000313" key="10">
    <source>
        <dbReference type="Proteomes" id="UP000184384"/>
    </source>
</evidence>
<dbReference type="InterPro" id="IPR007627">
    <property type="entry name" value="RNA_pol_sigma70_r2"/>
</dbReference>
<protein>
    <submittedName>
        <fullName evidence="8">RNA polymerase sigma factor (Sigma-70 family)</fullName>
    </submittedName>
    <submittedName>
        <fullName evidence="9">RNA polymerase sigma factor, sigma-70 family</fullName>
    </submittedName>
</protein>
<evidence type="ECO:0000313" key="9">
    <source>
        <dbReference type="EMBL" id="SHG33024.1"/>
    </source>
</evidence>
<reference evidence="10" key="2">
    <citation type="submission" date="2016-11" db="EMBL/GenBank/DDBJ databases">
        <authorList>
            <person name="Varghese N."/>
            <person name="Submissions S."/>
        </authorList>
    </citation>
    <scope>NUCLEOTIDE SEQUENCE [LARGE SCALE GENOMIC DNA]</scope>
    <source>
        <strain evidence="10">DSM 19729</strain>
    </source>
</reference>
<dbReference type="SUPFAM" id="SSF88659">
    <property type="entry name" value="Sigma3 and sigma4 domains of RNA polymerase sigma factors"/>
    <property type="match status" value="1"/>
</dbReference>
<evidence type="ECO:0000256" key="5">
    <source>
        <dbReference type="ARBA" id="ARBA00023163"/>
    </source>
</evidence>
<reference evidence="9" key="1">
    <citation type="submission" date="2016-11" db="EMBL/GenBank/DDBJ databases">
        <authorList>
            <person name="Jaros S."/>
            <person name="Januszkiewicz K."/>
            <person name="Wedrychowicz H."/>
        </authorList>
    </citation>
    <scope>NUCLEOTIDE SEQUENCE [LARGE SCALE GENOMIC DNA]</scope>
    <source>
        <strain evidence="9">DSM 19729</strain>
    </source>
</reference>
<dbReference type="Gene3D" id="1.10.10.10">
    <property type="entry name" value="Winged helix-like DNA-binding domain superfamily/Winged helix DNA-binding domain"/>
    <property type="match status" value="1"/>
</dbReference>
<dbReference type="InterPro" id="IPR036388">
    <property type="entry name" value="WH-like_DNA-bd_sf"/>
</dbReference>
<dbReference type="EMBL" id="FQWO01000001">
    <property type="protein sequence ID" value="SHG33024.1"/>
    <property type="molecule type" value="Genomic_DNA"/>
</dbReference>
<dbReference type="SUPFAM" id="SSF88946">
    <property type="entry name" value="Sigma2 domain of RNA polymerase sigma factors"/>
    <property type="match status" value="1"/>
</dbReference>
<evidence type="ECO:0000256" key="2">
    <source>
        <dbReference type="ARBA" id="ARBA00023015"/>
    </source>
</evidence>
<feature type="domain" description="RNA polymerase sigma-70 region 2" evidence="6">
    <location>
        <begin position="31"/>
        <end position="95"/>
    </location>
</feature>
<dbReference type="Gene3D" id="1.10.1740.10">
    <property type="match status" value="1"/>
</dbReference>
<dbReference type="EMBL" id="PVUB01000001">
    <property type="protein sequence ID" value="PRZ28150.1"/>
    <property type="molecule type" value="Genomic_DNA"/>
</dbReference>
<dbReference type="PANTHER" id="PTHR43133:SF46">
    <property type="entry name" value="RNA POLYMERASE SIGMA-70 FACTOR ECF SUBFAMILY"/>
    <property type="match status" value="1"/>
</dbReference>
<evidence type="ECO:0000313" key="8">
    <source>
        <dbReference type="EMBL" id="PRZ28150.1"/>
    </source>
</evidence>
<dbReference type="Proteomes" id="UP000237771">
    <property type="component" value="Unassembled WGS sequence"/>
</dbReference>
<reference evidence="8 11" key="3">
    <citation type="submission" date="2018-03" db="EMBL/GenBank/DDBJ databases">
        <title>Genomic Encyclopedia of Archaeal and Bacterial Type Strains, Phase II (KMG-II): from individual species to whole genera.</title>
        <authorList>
            <person name="Goeker M."/>
        </authorList>
    </citation>
    <scope>NUCLEOTIDE SEQUENCE [LARGE SCALE GENOMIC DNA]</scope>
    <source>
        <strain evidence="8 11">DSM 17797</strain>
    </source>
</reference>
<dbReference type="InterPro" id="IPR039425">
    <property type="entry name" value="RNA_pol_sigma-70-like"/>
</dbReference>
<keyword evidence="5" id="KW-0804">Transcription</keyword>
<evidence type="ECO:0000259" key="7">
    <source>
        <dbReference type="Pfam" id="PF04545"/>
    </source>
</evidence>
<sequence length="191" mass="22549">MSNITKQTDVSQDSLLWKSFKNGDYEAFELLYKKYFKILVTYGFQLNSDQSLVEDAIHDLFVDLWRRKEFLSEVDNVKFYLFRAIRNQFSRNIQKDIFEGSENVDHFLDFLSTLSIEQESIEKESVQIKTQLVKKSLEKLSKRQTEAVHLRFYQGLSLDQTSQIMEIPKQVVKNLLSKSYAILRVSLRKTV</sequence>
<name>A0A1M5IXI5_9FLAO</name>
<keyword evidence="3" id="KW-0731">Sigma factor</keyword>
<keyword evidence="11" id="KW-1185">Reference proteome</keyword>
<comment type="similarity">
    <text evidence="1">Belongs to the sigma-70 factor family. ECF subfamily.</text>
</comment>
<dbReference type="GO" id="GO:0003677">
    <property type="term" value="F:DNA binding"/>
    <property type="evidence" value="ECO:0007669"/>
    <property type="project" value="UniProtKB-KW"/>
</dbReference>
<accession>A0A1M5IXI5</accession>
<evidence type="ECO:0000256" key="1">
    <source>
        <dbReference type="ARBA" id="ARBA00010641"/>
    </source>
</evidence>
<dbReference type="InterPro" id="IPR007630">
    <property type="entry name" value="RNA_pol_sigma70_r4"/>
</dbReference>
<dbReference type="InterPro" id="IPR013325">
    <property type="entry name" value="RNA_pol_sigma_r2"/>
</dbReference>
<dbReference type="NCBIfam" id="TIGR02937">
    <property type="entry name" value="sigma70-ECF"/>
    <property type="match status" value="1"/>
</dbReference>
<dbReference type="InterPro" id="IPR014284">
    <property type="entry name" value="RNA_pol_sigma-70_dom"/>
</dbReference>
<dbReference type="Pfam" id="PF04542">
    <property type="entry name" value="Sigma70_r2"/>
    <property type="match status" value="1"/>
</dbReference>
<dbReference type="Proteomes" id="UP000184384">
    <property type="component" value="Unassembled WGS sequence"/>
</dbReference>
<evidence type="ECO:0000313" key="11">
    <source>
        <dbReference type="Proteomes" id="UP000237771"/>
    </source>
</evidence>
<dbReference type="GO" id="GO:0016987">
    <property type="term" value="F:sigma factor activity"/>
    <property type="evidence" value="ECO:0007669"/>
    <property type="project" value="UniProtKB-KW"/>
</dbReference>
<evidence type="ECO:0000256" key="4">
    <source>
        <dbReference type="ARBA" id="ARBA00023125"/>
    </source>
</evidence>
<evidence type="ECO:0000259" key="6">
    <source>
        <dbReference type="Pfam" id="PF04542"/>
    </source>
</evidence>
<proteinExistence type="inferred from homology"/>
<dbReference type="STRING" id="280093.SAMN05443373_101440"/>
<keyword evidence="2" id="KW-0805">Transcription regulation</keyword>
<dbReference type="GO" id="GO:0006352">
    <property type="term" value="P:DNA-templated transcription initiation"/>
    <property type="evidence" value="ECO:0007669"/>
    <property type="project" value="InterPro"/>
</dbReference>
<keyword evidence="4" id="KW-0238">DNA-binding</keyword>
<feature type="domain" description="RNA polymerase sigma-70 region 4" evidence="7">
    <location>
        <begin position="137"/>
        <end position="180"/>
    </location>
</feature>
<dbReference type="Pfam" id="PF04545">
    <property type="entry name" value="Sigma70_r4"/>
    <property type="match status" value="1"/>
</dbReference>
<dbReference type="InterPro" id="IPR013324">
    <property type="entry name" value="RNA_pol_sigma_r3/r4-like"/>
</dbReference>
<dbReference type="PANTHER" id="PTHR43133">
    <property type="entry name" value="RNA POLYMERASE ECF-TYPE SIGMA FACTO"/>
    <property type="match status" value="1"/>
</dbReference>
<evidence type="ECO:0000256" key="3">
    <source>
        <dbReference type="ARBA" id="ARBA00023082"/>
    </source>
</evidence>
<gene>
    <name evidence="8" type="ORF">BC624_101440</name>
    <name evidence="9" type="ORF">SAMN05443373_101440</name>
</gene>
<dbReference type="AlphaFoldDB" id="A0A1M5IXI5"/>
<dbReference type="RefSeq" id="WP_211297008.1">
    <property type="nucleotide sequence ID" value="NZ_FQWO01000001.1"/>
</dbReference>
<organism evidence="9 10">
    <name type="scientific">Flavobacterium granuli</name>
    <dbReference type="NCBI Taxonomy" id="280093"/>
    <lineage>
        <taxon>Bacteria</taxon>
        <taxon>Pseudomonadati</taxon>
        <taxon>Bacteroidota</taxon>
        <taxon>Flavobacteriia</taxon>
        <taxon>Flavobacteriales</taxon>
        <taxon>Flavobacteriaceae</taxon>
        <taxon>Flavobacterium</taxon>
    </lineage>
</organism>